<dbReference type="AlphaFoldDB" id="H2Y387"/>
<dbReference type="Proteomes" id="UP000008144">
    <property type="component" value="Unassembled WGS sequence"/>
</dbReference>
<accession>H2Y387</accession>
<keyword evidence="1" id="KW-0812">Transmembrane</keyword>
<protein>
    <submittedName>
        <fullName evidence="2">Uncharacterized protein</fullName>
    </submittedName>
</protein>
<evidence type="ECO:0000313" key="2">
    <source>
        <dbReference type="Ensembl" id="ENSCINP00000036372.1"/>
    </source>
</evidence>
<reference evidence="2" key="2">
    <citation type="submission" date="2025-08" db="UniProtKB">
        <authorList>
            <consortium name="Ensembl"/>
        </authorList>
    </citation>
    <scope>IDENTIFICATION</scope>
</reference>
<dbReference type="Ensembl" id="ENSCINT00000035574.1">
    <property type="protein sequence ID" value="ENSCINP00000036372.1"/>
    <property type="gene ID" value="ENSCING00000019177.1"/>
</dbReference>
<dbReference type="HOGENOM" id="CLU_2984116_0_0_1"/>
<feature type="transmembrane region" description="Helical" evidence="1">
    <location>
        <begin position="38"/>
        <end position="56"/>
    </location>
</feature>
<evidence type="ECO:0000256" key="1">
    <source>
        <dbReference type="SAM" id="Phobius"/>
    </source>
</evidence>
<keyword evidence="3" id="KW-1185">Reference proteome</keyword>
<reference evidence="3" key="1">
    <citation type="journal article" date="2002" name="Science">
        <title>The draft genome of Ciona intestinalis: insights into chordate and vertebrate origins.</title>
        <authorList>
            <person name="Dehal P."/>
            <person name="Satou Y."/>
            <person name="Campbell R.K."/>
            <person name="Chapman J."/>
            <person name="Degnan B."/>
            <person name="De Tomaso A."/>
            <person name="Davidson B."/>
            <person name="Di Gregorio A."/>
            <person name="Gelpke M."/>
            <person name="Goodstein D.M."/>
            <person name="Harafuji N."/>
            <person name="Hastings K.E."/>
            <person name="Ho I."/>
            <person name="Hotta K."/>
            <person name="Huang W."/>
            <person name="Kawashima T."/>
            <person name="Lemaire P."/>
            <person name="Martinez D."/>
            <person name="Meinertzhagen I.A."/>
            <person name="Necula S."/>
            <person name="Nonaka M."/>
            <person name="Putnam N."/>
            <person name="Rash S."/>
            <person name="Saiga H."/>
            <person name="Satake M."/>
            <person name="Terry A."/>
            <person name="Yamada L."/>
            <person name="Wang H.G."/>
            <person name="Awazu S."/>
            <person name="Azumi K."/>
            <person name="Boore J."/>
            <person name="Branno M."/>
            <person name="Chin-Bow S."/>
            <person name="DeSantis R."/>
            <person name="Doyle S."/>
            <person name="Francino P."/>
            <person name="Keys D.N."/>
            <person name="Haga S."/>
            <person name="Hayashi H."/>
            <person name="Hino K."/>
            <person name="Imai K.S."/>
            <person name="Inaba K."/>
            <person name="Kano S."/>
            <person name="Kobayashi K."/>
            <person name="Kobayashi M."/>
            <person name="Lee B.I."/>
            <person name="Makabe K.W."/>
            <person name="Manohar C."/>
            <person name="Matassi G."/>
            <person name="Medina M."/>
            <person name="Mochizuki Y."/>
            <person name="Mount S."/>
            <person name="Morishita T."/>
            <person name="Miura S."/>
            <person name="Nakayama A."/>
            <person name="Nishizaka S."/>
            <person name="Nomoto H."/>
            <person name="Ohta F."/>
            <person name="Oishi K."/>
            <person name="Rigoutsos I."/>
            <person name="Sano M."/>
            <person name="Sasaki A."/>
            <person name="Sasakura Y."/>
            <person name="Shoguchi E."/>
            <person name="Shin-i T."/>
            <person name="Spagnuolo A."/>
            <person name="Stainier D."/>
            <person name="Suzuki M.M."/>
            <person name="Tassy O."/>
            <person name="Takatori N."/>
            <person name="Tokuoka M."/>
            <person name="Yagi K."/>
            <person name="Yoshizaki F."/>
            <person name="Wada S."/>
            <person name="Zhang C."/>
            <person name="Hyatt P.D."/>
            <person name="Larimer F."/>
            <person name="Detter C."/>
            <person name="Doggett N."/>
            <person name="Glavina T."/>
            <person name="Hawkins T."/>
            <person name="Richardson P."/>
            <person name="Lucas S."/>
            <person name="Kohara Y."/>
            <person name="Levine M."/>
            <person name="Satoh N."/>
            <person name="Rokhsar D.S."/>
        </authorList>
    </citation>
    <scope>NUCLEOTIDE SEQUENCE [LARGE SCALE GENOMIC DNA]</scope>
</reference>
<name>H2Y387_CIOIN</name>
<reference evidence="2" key="3">
    <citation type="submission" date="2025-09" db="UniProtKB">
        <authorList>
            <consortium name="Ensembl"/>
        </authorList>
    </citation>
    <scope>IDENTIFICATION</scope>
</reference>
<dbReference type="InParanoid" id="H2Y387"/>
<keyword evidence="1" id="KW-0472">Membrane</keyword>
<keyword evidence="1" id="KW-1133">Transmembrane helix</keyword>
<sequence length="58" mass="6919">KLYQGHSYVCNSFYANFVYKPIIVVCFYIAPKYLHCEVVLLFYLITITVLNFGIKWDF</sequence>
<feature type="transmembrane region" description="Helical" evidence="1">
    <location>
        <begin position="12"/>
        <end position="31"/>
    </location>
</feature>
<proteinExistence type="predicted"/>
<evidence type="ECO:0000313" key="3">
    <source>
        <dbReference type="Proteomes" id="UP000008144"/>
    </source>
</evidence>
<organism evidence="2 3">
    <name type="scientific">Ciona intestinalis</name>
    <name type="common">Transparent sea squirt</name>
    <name type="synonym">Ascidia intestinalis</name>
    <dbReference type="NCBI Taxonomy" id="7719"/>
    <lineage>
        <taxon>Eukaryota</taxon>
        <taxon>Metazoa</taxon>
        <taxon>Chordata</taxon>
        <taxon>Tunicata</taxon>
        <taxon>Ascidiacea</taxon>
        <taxon>Phlebobranchia</taxon>
        <taxon>Cionidae</taxon>
        <taxon>Ciona</taxon>
    </lineage>
</organism>